<comment type="caution">
    <text evidence="2">The sequence shown here is derived from an EMBL/GenBank/DDBJ whole genome shotgun (WGS) entry which is preliminary data.</text>
</comment>
<reference evidence="2 3" key="1">
    <citation type="submission" date="2016-02" db="EMBL/GenBank/DDBJ databases">
        <title>Band-tailed pigeon sequencing and assembly.</title>
        <authorList>
            <person name="Soares A.E."/>
            <person name="Novak B.J."/>
            <person name="Rice E.S."/>
            <person name="O'Connell B."/>
            <person name="Chang D."/>
            <person name="Weber S."/>
            <person name="Shapiro B."/>
        </authorList>
    </citation>
    <scope>NUCLEOTIDE SEQUENCE [LARGE SCALE GENOMIC DNA]</scope>
    <source>
        <strain evidence="2">BTP2013</strain>
        <tissue evidence="2">Blood</tissue>
    </source>
</reference>
<dbReference type="Proteomes" id="UP000190648">
    <property type="component" value="Unassembled WGS sequence"/>
</dbReference>
<proteinExistence type="predicted"/>
<evidence type="ECO:0000256" key="1">
    <source>
        <dbReference type="SAM" id="MobiDB-lite"/>
    </source>
</evidence>
<accession>A0A1V4K9A6</accession>
<feature type="region of interest" description="Disordered" evidence="1">
    <location>
        <begin position="56"/>
        <end position="83"/>
    </location>
</feature>
<sequence length="157" mass="17043">MELLGSSSKAALILRIAREACLGAAEKENIDVLQLFCVLSRTENINNTNFYPGERRVSSKGWEKPPEAPGVERGWGSTRGSTPFEGRFLTRATESSPAAAAACAASPGTPEPTRGAAFASCLLSNKGFHGQEDKDPPRTSGMTQKLRLREIYDEWIK</sequence>
<organism evidence="2 3">
    <name type="scientific">Patagioenas fasciata monilis</name>
    <dbReference type="NCBI Taxonomy" id="372326"/>
    <lineage>
        <taxon>Eukaryota</taxon>
        <taxon>Metazoa</taxon>
        <taxon>Chordata</taxon>
        <taxon>Craniata</taxon>
        <taxon>Vertebrata</taxon>
        <taxon>Euteleostomi</taxon>
        <taxon>Archelosauria</taxon>
        <taxon>Archosauria</taxon>
        <taxon>Dinosauria</taxon>
        <taxon>Saurischia</taxon>
        <taxon>Theropoda</taxon>
        <taxon>Coelurosauria</taxon>
        <taxon>Aves</taxon>
        <taxon>Neognathae</taxon>
        <taxon>Neoaves</taxon>
        <taxon>Columbimorphae</taxon>
        <taxon>Columbiformes</taxon>
        <taxon>Columbidae</taxon>
        <taxon>Patagioenas</taxon>
    </lineage>
</organism>
<evidence type="ECO:0000313" key="3">
    <source>
        <dbReference type="Proteomes" id="UP000190648"/>
    </source>
</evidence>
<dbReference type="EMBL" id="LSYS01004127">
    <property type="protein sequence ID" value="OPJ81036.1"/>
    <property type="molecule type" value="Genomic_DNA"/>
</dbReference>
<gene>
    <name evidence="2" type="ORF">AV530_000182</name>
</gene>
<name>A0A1V4K9A6_PATFA</name>
<feature type="compositionally biased region" description="Basic and acidic residues" evidence="1">
    <location>
        <begin position="56"/>
        <end position="66"/>
    </location>
</feature>
<keyword evidence="3" id="KW-1185">Reference proteome</keyword>
<dbReference type="AlphaFoldDB" id="A0A1V4K9A6"/>
<evidence type="ECO:0000313" key="2">
    <source>
        <dbReference type="EMBL" id="OPJ81036.1"/>
    </source>
</evidence>
<protein>
    <submittedName>
        <fullName evidence="2">Uncharacterized protein</fullName>
    </submittedName>
</protein>